<evidence type="ECO:0000313" key="3">
    <source>
        <dbReference type="EMBL" id="ACC83047.1"/>
    </source>
</evidence>
<dbReference type="SUPFAM" id="SSF141571">
    <property type="entry name" value="Pentapeptide repeat-like"/>
    <property type="match status" value="3"/>
</dbReference>
<keyword evidence="2" id="KW-0472">Membrane</keyword>
<sequence length="544" mass="60558">MVSIVVGAGYWFSQKHQLESFVQQIDSIKINQNKPIEPKDYIAMRRDILTLQNTFNSSVFQLVSGLLFFVTAYTAWLNLVASEKKQIAERFAKAVDQLGSNELGVRVGGIFALEQIARSSPEEHWTVIEVLTSYIRDQSLKGKSVFKPEPEVEENQSGESTYQSILKKIRTEQSISVTTDIQAALTVICRRNNKQDPRDIVIDLSFCDIRGADLKKAKLRNADLRGAKISGVNLENANLSSANLQGTDFTRSVLKGARLNKSKLNNALLNESYLEKTDLQDSDLTSANLKYANLKYAKLNRAKLKLAILVKAELQGANLSQAELKRTNLRDAIIDDGTKLDEKWKRVHQVNMGAGRGKNFDEFDFSEAILTNADFEGSSLKNSIFSGADIGGANFRNADLEGAAFRKIGLMTSLDMADFGDAYLKGAIFEEASLKCTNFSGKNRITDMSGVVFREVNLASAIFENVLLKKAKFFRSILQDTNFRRSNLKEAEFDNCYSYTNDTSFEEANLDKAIFIGSLGSANFRNSSHQKANFQGADKSSAQF</sequence>
<keyword evidence="4" id="KW-1185">Reference proteome</keyword>
<keyword evidence="2" id="KW-1133">Transmembrane helix</keyword>
<dbReference type="Gene3D" id="2.160.20.80">
    <property type="entry name" value="E3 ubiquitin-protein ligase SopA"/>
    <property type="match status" value="3"/>
</dbReference>
<dbReference type="EnsemblBacteria" id="ACC83047">
    <property type="protein sequence ID" value="ACC83047"/>
    <property type="gene ID" value="Npun_F4691"/>
</dbReference>
<feature type="transmembrane region" description="Helical" evidence="2">
    <location>
        <begin position="59"/>
        <end position="81"/>
    </location>
</feature>
<reference evidence="3 4" key="2">
    <citation type="journal article" date="2013" name="Plant Physiol.">
        <title>A Nostoc punctiforme Sugar Transporter Necessary to Establish a Cyanobacterium-Plant Symbiosis.</title>
        <authorList>
            <person name="Ekman M."/>
            <person name="Picossi S."/>
            <person name="Campbell E.L."/>
            <person name="Meeks J.C."/>
            <person name="Flores E."/>
        </authorList>
    </citation>
    <scope>NUCLEOTIDE SEQUENCE [LARGE SCALE GENOMIC DNA]</scope>
    <source>
        <strain evidence="4">ATCC 29133 / PCC 73102</strain>
    </source>
</reference>
<dbReference type="Proteomes" id="UP000001191">
    <property type="component" value="Chromosome"/>
</dbReference>
<dbReference type="KEGG" id="npu:Npun_F4691"/>
<evidence type="ECO:0000256" key="2">
    <source>
        <dbReference type="SAM" id="Phobius"/>
    </source>
</evidence>
<dbReference type="PANTHER" id="PTHR47485">
    <property type="entry name" value="THYLAKOID LUMENAL 17.4 KDA PROTEIN, CHLOROPLASTIC"/>
    <property type="match status" value="1"/>
</dbReference>
<evidence type="ECO:0000313" key="4">
    <source>
        <dbReference type="Proteomes" id="UP000001191"/>
    </source>
</evidence>
<dbReference type="HOGENOM" id="CLU_500409_0_0_3"/>
<dbReference type="AlphaFoldDB" id="B2IXY8"/>
<dbReference type="EMBL" id="CP001037">
    <property type="protein sequence ID" value="ACC83047.1"/>
    <property type="molecule type" value="Genomic_DNA"/>
</dbReference>
<proteinExistence type="predicted"/>
<dbReference type="InterPro" id="IPR001646">
    <property type="entry name" value="5peptide_repeat"/>
</dbReference>
<name>B2IXY8_NOSP7</name>
<dbReference type="STRING" id="63737.Npun_F4691"/>
<keyword evidence="2" id="KW-0812">Transmembrane</keyword>
<gene>
    <name evidence="3" type="ordered locus">Npun_F4691</name>
</gene>
<dbReference type="PhylomeDB" id="B2IXY8"/>
<keyword evidence="1" id="KW-0677">Repeat</keyword>
<evidence type="ECO:0000256" key="1">
    <source>
        <dbReference type="ARBA" id="ARBA00022737"/>
    </source>
</evidence>
<dbReference type="eggNOG" id="COG1357">
    <property type="taxonomic scope" value="Bacteria"/>
</dbReference>
<reference evidence="4" key="1">
    <citation type="submission" date="2008-04" db="EMBL/GenBank/DDBJ databases">
        <title>Complete sequence of chromosome of Nostoc punctiforme ATCC 29133.</title>
        <authorList>
            <consortium name="US DOE Joint Genome Institute"/>
            <person name="Copeland A."/>
            <person name="Lucas S."/>
            <person name="Lapidus A."/>
            <person name="Glavina del Rio T."/>
            <person name="Dalin E."/>
            <person name="Tice H."/>
            <person name="Pitluck S."/>
            <person name="Chain P."/>
            <person name="Malfatti S."/>
            <person name="Shin M."/>
            <person name="Vergez L."/>
            <person name="Schmutz J."/>
            <person name="Larimer F."/>
            <person name="Land M."/>
            <person name="Hauser L."/>
            <person name="Kyrpides N."/>
            <person name="Kim E."/>
            <person name="Meeks J.C."/>
            <person name="Elhai J."/>
            <person name="Campbell E.L."/>
            <person name="Thiel T."/>
            <person name="Longmire J."/>
            <person name="Potts M."/>
            <person name="Atlas R."/>
        </authorList>
    </citation>
    <scope>NUCLEOTIDE SEQUENCE [LARGE SCALE GENOMIC DNA]</scope>
    <source>
        <strain evidence="4">ATCC 29133 / PCC 73102</strain>
    </source>
</reference>
<protein>
    <submittedName>
        <fullName evidence="3">Pentapeptide repeat protein</fullName>
    </submittedName>
</protein>
<accession>B2IXY8</accession>
<dbReference type="Pfam" id="PF00805">
    <property type="entry name" value="Pentapeptide"/>
    <property type="match status" value="5"/>
</dbReference>
<organism evidence="3 4">
    <name type="scientific">Nostoc punctiforme (strain ATCC 29133 / PCC 73102)</name>
    <dbReference type="NCBI Taxonomy" id="63737"/>
    <lineage>
        <taxon>Bacteria</taxon>
        <taxon>Bacillati</taxon>
        <taxon>Cyanobacteriota</taxon>
        <taxon>Cyanophyceae</taxon>
        <taxon>Nostocales</taxon>
        <taxon>Nostocaceae</taxon>
        <taxon>Nostoc</taxon>
    </lineage>
</organism>
<dbReference type="PANTHER" id="PTHR47485:SF1">
    <property type="entry name" value="THYLAKOID LUMENAL 17.4 KDA PROTEIN, CHLOROPLASTIC"/>
    <property type="match status" value="1"/>
</dbReference>